<dbReference type="InterPro" id="IPR051450">
    <property type="entry name" value="Gfo/Idh/MocA_Oxidoreductases"/>
</dbReference>
<comment type="caution">
    <text evidence="3">The sequence shown here is derived from an EMBL/GenBank/DDBJ whole genome shotgun (WGS) entry which is preliminary data.</text>
</comment>
<dbReference type="Gene3D" id="3.30.360.10">
    <property type="entry name" value="Dihydrodipicolinate Reductase, domain 2"/>
    <property type="match status" value="1"/>
</dbReference>
<dbReference type="InterPro" id="IPR036291">
    <property type="entry name" value="NAD(P)-bd_dom_sf"/>
</dbReference>
<dbReference type="Gene3D" id="3.40.50.720">
    <property type="entry name" value="NAD(P)-binding Rossmann-like Domain"/>
    <property type="match status" value="1"/>
</dbReference>
<dbReference type="SUPFAM" id="SSF51735">
    <property type="entry name" value="NAD(P)-binding Rossmann-fold domains"/>
    <property type="match status" value="1"/>
</dbReference>
<name>A0A178MKL1_9PROT</name>
<proteinExistence type="predicted"/>
<protein>
    <submittedName>
        <fullName evidence="3">Uncharacterized protein</fullName>
    </submittedName>
</protein>
<dbReference type="AlphaFoldDB" id="A0A178MKL1"/>
<dbReference type="Pfam" id="PF22725">
    <property type="entry name" value="GFO_IDH_MocA_C3"/>
    <property type="match status" value="1"/>
</dbReference>
<organism evidence="3 4">
    <name type="scientific">Paramagnetospirillum marisnigri</name>
    <dbReference type="NCBI Taxonomy" id="1285242"/>
    <lineage>
        <taxon>Bacteria</taxon>
        <taxon>Pseudomonadati</taxon>
        <taxon>Pseudomonadota</taxon>
        <taxon>Alphaproteobacteria</taxon>
        <taxon>Rhodospirillales</taxon>
        <taxon>Magnetospirillaceae</taxon>
        <taxon>Paramagnetospirillum</taxon>
    </lineage>
</organism>
<evidence type="ECO:0000259" key="2">
    <source>
        <dbReference type="Pfam" id="PF22725"/>
    </source>
</evidence>
<dbReference type="PANTHER" id="PTHR43377">
    <property type="entry name" value="BILIVERDIN REDUCTASE A"/>
    <property type="match status" value="1"/>
</dbReference>
<dbReference type="SUPFAM" id="SSF55347">
    <property type="entry name" value="Glyceraldehyde-3-phosphate dehydrogenase-like, C-terminal domain"/>
    <property type="match status" value="1"/>
</dbReference>
<dbReference type="STRING" id="1285242.A6A04_03655"/>
<dbReference type="InterPro" id="IPR055170">
    <property type="entry name" value="GFO_IDH_MocA-like_dom"/>
</dbReference>
<dbReference type="Proteomes" id="UP000078428">
    <property type="component" value="Unassembled WGS sequence"/>
</dbReference>
<dbReference type="EMBL" id="LWQT01000066">
    <property type="protein sequence ID" value="OAN49220.1"/>
    <property type="molecule type" value="Genomic_DNA"/>
</dbReference>
<gene>
    <name evidence="3" type="ORF">A6A04_03655</name>
</gene>
<feature type="domain" description="GFO/IDH/MocA-like oxidoreductase" evidence="2">
    <location>
        <begin position="146"/>
        <end position="245"/>
    </location>
</feature>
<evidence type="ECO:0000313" key="4">
    <source>
        <dbReference type="Proteomes" id="UP000078428"/>
    </source>
</evidence>
<dbReference type="OrthoDB" id="9792935at2"/>
<keyword evidence="4" id="KW-1185">Reference proteome</keyword>
<sequence length="318" mass="33370">MASIPARSEAPIRLALIGAGRWGRIHLKTISGLDGTVLTRVASSNPETVALVPPGCVVEADWRAVVAASDVDAVVIVTPPATHAEIALAAIRAGKPVLVEKPLTLDPAEADSILAAADSADILAWVEHTQLFQPGWAVLKAALPTIGALRALRAEAGNHGPFRAGVEPLWDWGAHDVALVLDLMGADPLSCSGIHERREEIDGGIGALARLSLGFEGGVEAVIRCGSLMPTKRRRIALHGEAGVLVLDDLANPKLTRHPPTDDFAWPIGPGEALPVDGELPLSRALRLFVQAVRSGSRDRVSLALGVRVVRILARVSG</sequence>
<dbReference type="GO" id="GO:0000166">
    <property type="term" value="F:nucleotide binding"/>
    <property type="evidence" value="ECO:0007669"/>
    <property type="project" value="InterPro"/>
</dbReference>
<dbReference type="RefSeq" id="WP_068493642.1">
    <property type="nucleotide sequence ID" value="NZ_LWQT01000066.1"/>
</dbReference>
<reference evidence="3 4" key="1">
    <citation type="submission" date="2016-04" db="EMBL/GenBank/DDBJ databases">
        <title>Draft genome sequence of freshwater magnetotactic bacteria Magnetospirillum marisnigri SP-1 and Magnetospirillum moscoviense BB-1.</title>
        <authorList>
            <person name="Koziaeva V."/>
            <person name="Dziuba M.V."/>
            <person name="Ivanov T.M."/>
            <person name="Kuznetsov B."/>
            <person name="Grouzdev D.S."/>
        </authorList>
    </citation>
    <scope>NUCLEOTIDE SEQUENCE [LARGE SCALE GENOMIC DNA]</scope>
    <source>
        <strain evidence="3 4">SP-1</strain>
    </source>
</reference>
<dbReference type="InterPro" id="IPR000683">
    <property type="entry name" value="Gfo/Idh/MocA-like_OxRdtase_N"/>
</dbReference>
<dbReference type="Pfam" id="PF01408">
    <property type="entry name" value="GFO_IDH_MocA"/>
    <property type="match status" value="1"/>
</dbReference>
<evidence type="ECO:0000313" key="3">
    <source>
        <dbReference type="EMBL" id="OAN49220.1"/>
    </source>
</evidence>
<evidence type="ECO:0000259" key="1">
    <source>
        <dbReference type="Pfam" id="PF01408"/>
    </source>
</evidence>
<accession>A0A178MKL1</accession>
<dbReference type="PANTHER" id="PTHR43377:SF1">
    <property type="entry name" value="BILIVERDIN REDUCTASE A"/>
    <property type="match status" value="1"/>
</dbReference>
<feature type="domain" description="Gfo/Idh/MocA-like oxidoreductase N-terminal" evidence="1">
    <location>
        <begin position="12"/>
        <end position="128"/>
    </location>
</feature>